<dbReference type="InterPro" id="IPR004662">
    <property type="entry name" value="AcgluKinase_fam"/>
</dbReference>
<comment type="caution">
    <text evidence="11">The sequence shown here is derived from an EMBL/GenBank/DDBJ whole genome shotgun (WGS) entry which is preliminary data.</text>
</comment>
<comment type="catalytic activity">
    <reaction evidence="8 9">
        <text>N-acetyl-L-glutamate + ATP = N-acetyl-L-glutamyl 5-phosphate + ADP</text>
        <dbReference type="Rhea" id="RHEA:14629"/>
        <dbReference type="ChEBI" id="CHEBI:30616"/>
        <dbReference type="ChEBI" id="CHEBI:44337"/>
        <dbReference type="ChEBI" id="CHEBI:57936"/>
        <dbReference type="ChEBI" id="CHEBI:456216"/>
        <dbReference type="EC" id="2.7.2.8"/>
    </reaction>
</comment>
<comment type="subcellular location">
    <subcellularLocation>
        <location evidence="9">Cytoplasm</location>
    </subcellularLocation>
</comment>
<comment type="similarity">
    <text evidence="9">Belongs to the acetylglutamate kinase family. ArgB subfamily.</text>
</comment>
<feature type="site" description="Transition state stabilizer" evidence="9">
    <location>
        <position position="223"/>
    </location>
</feature>
<dbReference type="Pfam" id="PF00696">
    <property type="entry name" value="AA_kinase"/>
    <property type="match status" value="1"/>
</dbReference>
<keyword evidence="12" id="KW-1185">Reference proteome</keyword>
<evidence type="ECO:0000256" key="5">
    <source>
        <dbReference type="ARBA" id="ARBA00022741"/>
    </source>
</evidence>
<gene>
    <name evidence="9 11" type="primary">argB</name>
    <name evidence="11" type="ORF">LB452_05595</name>
</gene>
<keyword evidence="2 9" id="KW-0055">Arginine biosynthesis</keyword>
<dbReference type="Proteomes" id="UP001199314">
    <property type="component" value="Unassembled WGS sequence"/>
</dbReference>
<proteinExistence type="inferred from homology"/>
<keyword evidence="7 9" id="KW-0067">ATP-binding</keyword>
<feature type="binding site" evidence="9">
    <location>
        <position position="157"/>
    </location>
    <ligand>
        <name>substrate</name>
    </ligand>
</feature>
<evidence type="ECO:0000313" key="12">
    <source>
        <dbReference type="Proteomes" id="UP001199314"/>
    </source>
</evidence>
<dbReference type="RefSeq" id="WP_224460748.1">
    <property type="nucleotide sequence ID" value="NZ_JAIQZE010000004.1"/>
</dbReference>
<comment type="pathway">
    <text evidence="1 9">Amino-acid biosynthesis; L-arginine biosynthesis; N(2)-acetyl-L-ornithine from L-glutamate: step 2/4.</text>
</comment>
<evidence type="ECO:0000313" key="11">
    <source>
        <dbReference type="EMBL" id="MBZ9778393.1"/>
    </source>
</evidence>
<dbReference type="PIRSF" id="PIRSF000728">
    <property type="entry name" value="NAGK"/>
    <property type="match status" value="1"/>
</dbReference>
<keyword evidence="4 9" id="KW-0808">Transferase</keyword>
<accession>A0ABS7XHF8</accession>
<sequence length="258" mass="27966">METLKIIKIGGNIINDTGALQQFIEGFSKLKGLKILVHGGGNSATETSQRLGLEVKKVEGRRITDQETLDVITMIYAGKLNKTIVAQLQANDCDAFGLSGADGNLIQSVKRPVTSIDYGFAGDIVQVNTSLIETLLKEAITPVFCALTHNKQGQLLNTNADTIASELAIAFASTYSVELFYCFERNGVLADISNDNSVIDALDSQAYQTLFQQGKIADGMVPKLDNCFSALRKKVTKVCIGKPEMIFDSNSIHTILQL</sequence>
<evidence type="ECO:0000256" key="3">
    <source>
        <dbReference type="ARBA" id="ARBA00022605"/>
    </source>
</evidence>
<dbReference type="GO" id="GO:0003991">
    <property type="term" value="F:acetylglutamate kinase activity"/>
    <property type="evidence" value="ECO:0007669"/>
    <property type="project" value="UniProtKB-EC"/>
</dbReference>
<feature type="binding site" evidence="9">
    <location>
        <begin position="40"/>
        <end position="41"/>
    </location>
    <ligand>
        <name>substrate</name>
    </ligand>
</feature>
<evidence type="ECO:0000256" key="9">
    <source>
        <dbReference type="HAMAP-Rule" id="MF_00082"/>
    </source>
</evidence>
<name>A0ABS7XHF8_9FLAO</name>
<organism evidence="11 12">
    <name type="scientific">Psychroflexus longus</name>
    <dbReference type="NCBI Taxonomy" id="2873596"/>
    <lineage>
        <taxon>Bacteria</taxon>
        <taxon>Pseudomonadati</taxon>
        <taxon>Bacteroidota</taxon>
        <taxon>Flavobacteriia</taxon>
        <taxon>Flavobacteriales</taxon>
        <taxon>Flavobacteriaceae</taxon>
        <taxon>Psychroflexus</taxon>
    </lineage>
</organism>
<dbReference type="NCBIfam" id="TIGR00761">
    <property type="entry name" value="argB"/>
    <property type="match status" value="1"/>
</dbReference>
<evidence type="ECO:0000256" key="4">
    <source>
        <dbReference type="ARBA" id="ARBA00022679"/>
    </source>
</evidence>
<keyword evidence="5 9" id="KW-0547">Nucleotide-binding</keyword>
<protein>
    <recommendedName>
        <fullName evidence="9">Acetylglutamate kinase</fullName>
        <ecNumber evidence="9">2.7.2.8</ecNumber>
    </recommendedName>
    <alternativeName>
        <fullName evidence="9">N-acetyl-L-glutamate 5-phosphotransferase</fullName>
    </alternativeName>
    <alternativeName>
        <fullName evidence="9">NAG kinase</fullName>
        <shortName evidence="9">NAGK</shortName>
    </alternativeName>
</protein>
<dbReference type="Gene3D" id="3.40.1160.10">
    <property type="entry name" value="Acetylglutamate kinase-like"/>
    <property type="match status" value="1"/>
</dbReference>
<evidence type="ECO:0000259" key="10">
    <source>
        <dbReference type="Pfam" id="PF00696"/>
    </source>
</evidence>
<feature type="domain" description="Aspartate/glutamate/uridylate kinase" evidence="10">
    <location>
        <begin position="5"/>
        <end position="241"/>
    </location>
</feature>
<keyword evidence="9" id="KW-0963">Cytoplasm</keyword>
<feature type="binding site" evidence="9">
    <location>
        <position position="62"/>
    </location>
    <ligand>
        <name>substrate</name>
    </ligand>
</feature>
<keyword evidence="6 9" id="KW-0418">Kinase</keyword>
<evidence type="ECO:0000256" key="8">
    <source>
        <dbReference type="ARBA" id="ARBA00048141"/>
    </source>
</evidence>
<reference evidence="12" key="1">
    <citation type="submission" date="2023-07" db="EMBL/GenBank/DDBJ databases">
        <title>Novel species isolated from saline lakes on Tibetan Plateau.</title>
        <authorList>
            <person name="Lu H."/>
        </authorList>
    </citation>
    <scope>NUCLEOTIDE SEQUENCE [LARGE SCALE GENOMIC DNA]</scope>
    <source>
        <strain evidence="12">CAK8W</strain>
    </source>
</reference>
<evidence type="ECO:0000256" key="2">
    <source>
        <dbReference type="ARBA" id="ARBA00022571"/>
    </source>
</evidence>
<dbReference type="InterPro" id="IPR036393">
    <property type="entry name" value="AceGlu_kinase-like_sf"/>
</dbReference>
<dbReference type="EC" id="2.7.2.8" evidence="9"/>
<evidence type="ECO:0000256" key="6">
    <source>
        <dbReference type="ARBA" id="ARBA00022777"/>
    </source>
</evidence>
<dbReference type="InterPro" id="IPR001048">
    <property type="entry name" value="Asp/Glu/Uridylate_kinase"/>
</dbReference>
<dbReference type="HAMAP" id="MF_00082">
    <property type="entry name" value="ArgB"/>
    <property type="match status" value="1"/>
</dbReference>
<dbReference type="InterPro" id="IPR037528">
    <property type="entry name" value="ArgB"/>
</dbReference>
<keyword evidence="3 9" id="KW-0028">Amino-acid biosynthesis</keyword>
<dbReference type="SUPFAM" id="SSF53633">
    <property type="entry name" value="Carbamate kinase-like"/>
    <property type="match status" value="1"/>
</dbReference>
<dbReference type="EMBL" id="JAIQZE010000004">
    <property type="protein sequence ID" value="MBZ9778393.1"/>
    <property type="molecule type" value="Genomic_DNA"/>
</dbReference>
<comment type="function">
    <text evidence="9">Catalyzes the ATP-dependent phosphorylation of N-acetyl-L-glutamate.</text>
</comment>
<evidence type="ECO:0000256" key="7">
    <source>
        <dbReference type="ARBA" id="ARBA00022840"/>
    </source>
</evidence>
<feature type="site" description="Transition state stabilizer" evidence="9">
    <location>
        <position position="8"/>
    </location>
</feature>
<evidence type="ECO:0000256" key="1">
    <source>
        <dbReference type="ARBA" id="ARBA00004828"/>
    </source>
</evidence>
<dbReference type="PANTHER" id="PTHR23342:SF0">
    <property type="entry name" value="N-ACETYLGLUTAMATE SYNTHASE, MITOCHONDRIAL"/>
    <property type="match status" value="1"/>
</dbReference>
<dbReference type="PANTHER" id="PTHR23342">
    <property type="entry name" value="N-ACETYLGLUTAMATE SYNTHASE"/>
    <property type="match status" value="1"/>
</dbReference>
<dbReference type="CDD" id="cd04238">
    <property type="entry name" value="AAK_NAGK-like"/>
    <property type="match status" value="1"/>
</dbReference>